<dbReference type="EC" id="2.7.1.24" evidence="5 6"/>
<comment type="pathway">
    <text evidence="5">Cofactor biosynthesis; coenzyme A biosynthesis; CoA from (R)-pantothenate: step 5/5.</text>
</comment>
<keyword evidence="5" id="KW-0808">Transferase</keyword>
<dbReference type="PANTHER" id="PTHR10695:SF46">
    <property type="entry name" value="BIFUNCTIONAL COENZYME A SYNTHASE-RELATED"/>
    <property type="match status" value="1"/>
</dbReference>
<dbReference type="GO" id="GO:0015937">
    <property type="term" value="P:coenzyme A biosynthetic process"/>
    <property type="evidence" value="ECO:0007669"/>
    <property type="project" value="UniProtKB-UniRule"/>
</dbReference>
<reference evidence="7 8" key="1">
    <citation type="submission" date="2016-10" db="EMBL/GenBank/DDBJ databases">
        <authorList>
            <person name="de Groot N.N."/>
        </authorList>
    </citation>
    <scope>NUCLEOTIDE SEQUENCE [LARGE SCALE GENOMIC DNA]</scope>
    <source>
        <strain evidence="7 8">DSM 25584</strain>
    </source>
</reference>
<evidence type="ECO:0000256" key="1">
    <source>
        <dbReference type="ARBA" id="ARBA00009018"/>
    </source>
</evidence>
<dbReference type="InterPro" id="IPR027417">
    <property type="entry name" value="P-loop_NTPase"/>
</dbReference>
<evidence type="ECO:0000256" key="4">
    <source>
        <dbReference type="ARBA" id="ARBA00022993"/>
    </source>
</evidence>
<feature type="binding site" evidence="5">
    <location>
        <begin position="25"/>
        <end position="30"/>
    </location>
    <ligand>
        <name>ATP</name>
        <dbReference type="ChEBI" id="CHEBI:30616"/>
    </ligand>
</feature>
<dbReference type="STRING" id="1082479.SAMN05216241_10765"/>
<comment type="function">
    <text evidence="5">Catalyzes the phosphorylation of the 3'-hydroxyl group of dephosphocoenzyme A to form coenzyme A.</text>
</comment>
<evidence type="ECO:0000313" key="8">
    <source>
        <dbReference type="Proteomes" id="UP000199415"/>
    </source>
</evidence>
<dbReference type="CDD" id="cd02022">
    <property type="entry name" value="DPCK"/>
    <property type="match status" value="1"/>
</dbReference>
<keyword evidence="5" id="KW-0963">Cytoplasm</keyword>
<evidence type="ECO:0000256" key="2">
    <source>
        <dbReference type="ARBA" id="ARBA00022741"/>
    </source>
</evidence>
<comment type="catalytic activity">
    <reaction evidence="5">
        <text>3'-dephospho-CoA + ATP = ADP + CoA + H(+)</text>
        <dbReference type="Rhea" id="RHEA:18245"/>
        <dbReference type="ChEBI" id="CHEBI:15378"/>
        <dbReference type="ChEBI" id="CHEBI:30616"/>
        <dbReference type="ChEBI" id="CHEBI:57287"/>
        <dbReference type="ChEBI" id="CHEBI:57328"/>
        <dbReference type="ChEBI" id="CHEBI:456216"/>
        <dbReference type="EC" id="2.7.1.24"/>
    </reaction>
</comment>
<evidence type="ECO:0000256" key="6">
    <source>
        <dbReference type="NCBIfam" id="TIGR00152"/>
    </source>
</evidence>
<accession>A0A1G7SM09</accession>
<dbReference type="GO" id="GO:0005737">
    <property type="term" value="C:cytoplasm"/>
    <property type="evidence" value="ECO:0007669"/>
    <property type="project" value="UniProtKB-SubCell"/>
</dbReference>
<gene>
    <name evidence="5" type="primary">coaE</name>
    <name evidence="7" type="ORF">SAMN05216241_10765</name>
</gene>
<comment type="subcellular location">
    <subcellularLocation>
        <location evidence="5">Cytoplasm</location>
    </subcellularLocation>
</comment>
<dbReference type="GO" id="GO:0004140">
    <property type="term" value="F:dephospho-CoA kinase activity"/>
    <property type="evidence" value="ECO:0007669"/>
    <property type="project" value="UniProtKB-UniRule"/>
</dbReference>
<dbReference type="HAMAP" id="MF_00376">
    <property type="entry name" value="Dephospho_CoA_kinase"/>
    <property type="match status" value="1"/>
</dbReference>
<dbReference type="PANTHER" id="PTHR10695">
    <property type="entry name" value="DEPHOSPHO-COA KINASE-RELATED"/>
    <property type="match status" value="1"/>
</dbReference>
<evidence type="ECO:0000256" key="3">
    <source>
        <dbReference type="ARBA" id="ARBA00022840"/>
    </source>
</evidence>
<dbReference type="UniPathway" id="UPA00241">
    <property type="reaction ID" value="UER00356"/>
</dbReference>
<dbReference type="Gene3D" id="3.40.50.300">
    <property type="entry name" value="P-loop containing nucleotide triphosphate hydrolases"/>
    <property type="match status" value="1"/>
</dbReference>
<dbReference type="GO" id="GO:0005524">
    <property type="term" value="F:ATP binding"/>
    <property type="evidence" value="ECO:0007669"/>
    <property type="project" value="UniProtKB-UniRule"/>
</dbReference>
<name>A0A1G7SM09_9PROT</name>
<evidence type="ECO:0000256" key="5">
    <source>
        <dbReference type="HAMAP-Rule" id="MF_00376"/>
    </source>
</evidence>
<keyword evidence="4 5" id="KW-0173">Coenzyme A biosynthesis</keyword>
<dbReference type="NCBIfam" id="TIGR00152">
    <property type="entry name" value="dephospho-CoA kinase"/>
    <property type="match status" value="1"/>
</dbReference>
<dbReference type="EMBL" id="FNCE01000007">
    <property type="protein sequence ID" value="SDG24095.1"/>
    <property type="molecule type" value="Genomic_DNA"/>
</dbReference>
<sequence length="219" mass="24136">MRTSSAAEARGGTRPIVLGLTGSIGMGKSTAAAMLRRLGIPVHDADAAVHAMLQPGGEAEAAVAAEFPEVMTGTGIDRRALGNRVFANRAALRRLERILHPRVRRAAERFIRRHRLRRTPVVVLDIPLLFETRGERLCDAVIVVSAPPFVQARRVLRRPGMTQARMQEIRRQQLPDPVKRARADHVIETGLGHGEALRQLRAILHRLPVHAGRCGQGER</sequence>
<dbReference type="PROSITE" id="PS51219">
    <property type="entry name" value="DPCK"/>
    <property type="match status" value="1"/>
</dbReference>
<dbReference type="Proteomes" id="UP000199415">
    <property type="component" value="Unassembled WGS sequence"/>
</dbReference>
<dbReference type="InterPro" id="IPR001977">
    <property type="entry name" value="Depp_CoAkinase"/>
</dbReference>
<keyword evidence="8" id="KW-1185">Reference proteome</keyword>
<keyword evidence="5 7" id="KW-0418">Kinase</keyword>
<organism evidence="7 8">
    <name type="scientific">Limimonas halophila</name>
    <dbReference type="NCBI Taxonomy" id="1082479"/>
    <lineage>
        <taxon>Bacteria</taxon>
        <taxon>Pseudomonadati</taxon>
        <taxon>Pseudomonadota</taxon>
        <taxon>Alphaproteobacteria</taxon>
        <taxon>Rhodospirillales</taxon>
        <taxon>Rhodovibrionaceae</taxon>
        <taxon>Limimonas</taxon>
    </lineage>
</organism>
<keyword evidence="2 5" id="KW-0547">Nucleotide-binding</keyword>
<dbReference type="Pfam" id="PF01121">
    <property type="entry name" value="CoaE"/>
    <property type="match status" value="1"/>
</dbReference>
<dbReference type="SUPFAM" id="SSF52540">
    <property type="entry name" value="P-loop containing nucleoside triphosphate hydrolases"/>
    <property type="match status" value="1"/>
</dbReference>
<dbReference type="RefSeq" id="WP_245659545.1">
    <property type="nucleotide sequence ID" value="NZ_FNCE01000007.1"/>
</dbReference>
<comment type="similarity">
    <text evidence="1 5">Belongs to the CoaE family.</text>
</comment>
<proteinExistence type="inferred from homology"/>
<evidence type="ECO:0000313" key="7">
    <source>
        <dbReference type="EMBL" id="SDG24095.1"/>
    </source>
</evidence>
<keyword evidence="3 5" id="KW-0067">ATP-binding</keyword>
<protein>
    <recommendedName>
        <fullName evidence="5 6">Dephospho-CoA kinase</fullName>
        <ecNumber evidence="5 6">2.7.1.24</ecNumber>
    </recommendedName>
    <alternativeName>
        <fullName evidence="5">Dephosphocoenzyme A kinase</fullName>
    </alternativeName>
</protein>
<dbReference type="AlphaFoldDB" id="A0A1G7SM09"/>